<feature type="domain" description="HAMP" evidence="2">
    <location>
        <begin position="58"/>
        <end position="93"/>
    </location>
</feature>
<dbReference type="Gene3D" id="6.10.340.10">
    <property type="match status" value="1"/>
</dbReference>
<dbReference type="SUPFAM" id="SSF158472">
    <property type="entry name" value="HAMP domain-like"/>
    <property type="match status" value="1"/>
</dbReference>
<accession>A0A658R5U2</accession>
<organism evidence="3 4">
    <name type="scientific">Caballeronia concitans</name>
    <dbReference type="NCBI Taxonomy" id="1777133"/>
    <lineage>
        <taxon>Bacteria</taxon>
        <taxon>Pseudomonadati</taxon>
        <taxon>Pseudomonadota</taxon>
        <taxon>Betaproteobacteria</taxon>
        <taxon>Burkholderiales</taxon>
        <taxon>Burkholderiaceae</taxon>
        <taxon>Caballeronia</taxon>
    </lineage>
</organism>
<dbReference type="Proteomes" id="UP000198263">
    <property type="component" value="Unassembled WGS sequence"/>
</dbReference>
<keyword evidence="1" id="KW-1133">Transmembrane helix</keyword>
<dbReference type="PROSITE" id="PS50885">
    <property type="entry name" value="HAMP"/>
    <property type="match status" value="1"/>
</dbReference>
<keyword evidence="4" id="KW-1185">Reference proteome</keyword>
<keyword evidence="1" id="KW-0812">Transmembrane</keyword>
<protein>
    <submittedName>
        <fullName evidence="3">Methyl-accepting chemotaxis sensory transducer</fullName>
    </submittedName>
</protein>
<dbReference type="SMART" id="SM00304">
    <property type="entry name" value="HAMP"/>
    <property type="match status" value="1"/>
</dbReference>
<evidence type="ECO:0000313" key="4">
    <source>
        <dbReference type="Proteomes" id="UP000198263"/>
    </source>
</evidence>
<dbReference type="GO" id="GO:0007165">
    <property type="term" value="P:signal transduction"/>
    <property type="evidence" value="ECO:0007669"/>
    <property type="project" value="InterPro"/>
</dbReference>
<gene>
    <name evidence="3" type="ORF">AWB72_05525</name>
</gene>
<keyword evidence="1" id="KW-0472">Membrane</keyword>
<name>A0A658R5U2_9BURK</name>
<evidence type="ECO:0000259" key="2">
    <source>
        <dbReference type="PROSITE" id="PS50885"/>
    </source>
</evidence>
<dbReference type="InterPro" id="IPR003660">
    <property type="entry name" value="HAMP_dom"/>
</dbReference>
<dbReference type="Pfam" id="PF00672">
    <property type="entry name" value="HAMP"/>
    <property type="match status" value="1"/>
</dbReference>
<feature type="transmembrane region" description="Helical" evidence="1">
    <location>
        <begin position="20"/>
        <end position="46"/>
    </location>
</feature>
<comment type="caution">
    <text evidence="3">The sequence shown here is derived from an EMBL/GenBank/DDBJ whole genome shotgun (WGS) entry which is preliminary data.</text>
</comment>
<evidence type="ECO:0000313" key="3">
    <source>
        <dbReference type="EMBL" id="SAL51966.1"/>
    </source>
</evidence>
<sequence length="117" mass="11949">MPPSSGSAESPPRSLLTQLILSLAAIASIAAAITGSVTGVTVGGLAKVRDAREGIGSGSGDLTRRLPVTGNDEVAQIARSFKAFVGKINSVMVQIRDTSEAVRHAANEGEGRFLADC</sequence>
<proteinExistence type="predicted"/>
<dbReference type="EMBL" id="FCNV02000024">
    <property type="protein sequence ID" value="SAL51966.1"/>
    <property type="molecule type" value="Genomic_DNA"/>
</dbReference>
<dbReference type="GO" id="GO:0016020">
    <property type="term" value="C:membrane"/>
    <property type="evidence" value="ECO:0007669"/>
    <property type="project" value="InterPro"/>
</dbReference>
<dbReference type="CDD" id="cd06225">
    <property type="entry name" value="HAMP"/>
    <property type="match status" value="1"/>
</dbReference>
<evidence type="ECO:0000256" key="1">
    <source>
        <dbReference type="SAM" id="Phobius"/>
    </source>
</evidence>
<reference evidence="3 4" key="1">
    <citation type="submission" date="2016-01" db="EMBL/GenBank/DDBJ databases">
        <authorList>
            <person name="Peeters C."/>
        </authorList>
    </citation>
    <scope>NUCLEOTIDE SEQUENCE [LARGE SCALE GENOMIC DNA]</scope>
    <source>
        <strain evidence="3">LMG 29315</strain>
    </source>
</reference>
<dbReference type="AlphaFoldDB" id="A0A658R5U2"/>